<dbReference type="PANTHER" id="PTHR11999:SF70">
    <property type="entry name" value="MIP05841P"/>
    <property type="match status" value="1"/>
</dbReference>
<dbReference type="InterPro" id="IPR015422">
    <property type="entry name" value="PyrdxlP-dep_Trfase_small"/>
</dbReference>
<proteinExistence type="predicted"/>
<dbReference type="RefSeq" id="WP_338752660.1">
    <property type="nucleotide sequence ID" value="NZ_CP147404.1"/>
</dbReference>
<dbReference type="InterPro" id="IPR010977">
    <property type="entry name" value="Aromatic_deC"/>
</dbReference>
<dbReference type="SUPFAM" id="SSF53383">
    <property type="entry name" value="PLP-dependent transferases"/>
    <property type="match status" value="1"/>
</dbReference>
<gene>
    <name evidence="2" type="ORF">WDJ61_01090</name>
</gene>
<dbReference type="Proteomes" id="UP001387364">
    <property type="component" value="Chromosome"/>
</dbReference>
<dbReference type="PANTHER" id="PTHR11999">
    <property type="entry name" value="GROUP II PYRIDOXAL-5-PHOSPHATE DECARBOXYLASE"/>
    <property type="match status" value="1"/>
</dbReference>
<evidence type="ECO:0000313" key="2">
    <source>
        <dbReference type="EMBL" id="WXB93335.1"/>
    </source>
</evidence>
<name>A0ABZ2N7Q7_9BACI</name>
<dbReference type="EMBL" id="CP147404">
    <property type="protein sequence ID" value="WXB93335.1"/>
    <property type="molecule type" value="Genomic_DNA"/>
</dbReference>
<evidence type="ECO:0000313" key="3">
    <source>
        <dbReference type="Proteomes" id="UP001387364"/>
    </source>
</evidence>
<sequence>MRIEQNVELDKRLGGKINNSQEIKLLSPIRLNVVCFSLNKESITTEMNNQFLTSLNQQGKVLMTPMVYNGVPSIHAVFSNWRTEEKDVDIIWEVLVSTVF</sequence>
<accession>A0ABZ2N7Q7</accession>
<dbReference type="Gene3D" id="3.90.1150.10">
    <property type="entry name" value="Aspartate Aminotransferase, domain 1"/>
    <property type="match status" value="1"/>
</dbReference>
<keyword evidence="1" id="KW-0456">Lyase</keyword>
<organism evidence="2 3">
    <name type="scientific">Bacillus kandeliae</name>
    <dbReference type="NCBI Taxonomy" id="3129297"/>
    <lineage>
        <taxon>Bacteria</taxon>
        <taxon>Bacillati</taxon>
        <taxon>Bacillota</taxon>
        <taxon>Bacilli</taxon>
        <taxon>Bacillales</taxon>
        <taxon>Bacillaceae</taxon>
        <taxon>Bacillus</taxon>
    </lineage>
</organism>
<keyword evidence="3" id="KW-1185">Reference proteome</keyword>
<reference evidence="2 3" key="1">
    <citation type="submission" date="2024-02" db="EMBL/GenBank/DDBJ databases">
        <title>Seven novel Bacillus-like species.</title>
        <authorList>
            <person name="Liu G."/>
        </authorList>
    </citation>
    <scope>NUCLEOTIDE SEQUENCE [LARGE SCALE GENOMIC DNA]</scope>
    <source>
        <strain evidence="2 3">FJAT-52991</strain>
    </source>
</reference>
<keyword evidence="1" id="KW-0210">Decarboxylase</keyword>
<evidence type="ECO:0000256" key="1">
    <source>
        <dbReference type="ARBA" id="ARBA00022793"/>
    </source>
</evidence>
<dbReference type="InterPro" id="IPR015424">
    <property type="entry name" value="PyrdxlP-dep_Trfase"/>
</dbReference>
<protein>
    <submittedName>
        <fullName evidence="2">Uncharacterized protein</fullName>
    </submittedName>
</protein>